<evidence type="ECO:0000256" key="6">
    <source>
        <dbReference type="ARBA" id="ARBA00047407"/>
    </source>
</evidence>
<dbReference type="OrthoDB" id="421993at2759"/>
<dbReference type="GO" id="GO:0070681">
    <property type="term" value="P:glutaminyl-tRNAGln biosynthesis via transamidation"/>
    <property type="evidence" value="ECO:0007669"/>
    <property type="project" value="UniProtKB-UniRule"/>
</dbReference>
<sequence length="440" mass="47306">MPIAIKDNFCTVDLPTTCGSTMLQDFHSPYDATVVQRLREAGAKIMGKTNMDEFGMGSANLHSHVGPVKNPYVYKIDPTTLNSGFHVAGGSSGGSAAAVAMDMCDVALGSDTGGSVRLPAAYCGVYGFKPSYGHLSRNGLVAYANSLDTVGLLGKRIRDLQQVYDVLNAYDEKDPTSTDISVRQTLQQQQDALLLTWKEGDLTGLRVGVPSEYFVDPLSKPVLAAWRSTLQQFKKQGATIVPVSLPHTKDALPAYYILALAEASSNLARFDGIRYGYRSDEVTNDLIYADSRTKGFGEEVQRRILLGTHVLTAGTYESHFLPAQLARRQIAGDFDRVFLMDNVTAVAPVAKADEQVHVLLTPCSISTAPLASECQAKDQSVVDAYVNDVMTVPASLAGLPALAFPAGCSEENGFPIGLQLIGQYGFDRLVLHLANSLQSA</sequence>
<dbReference type="PANTHER" id="PTHR11895">
    <property type="entry name" value="TRANSAMIDASE"/>
    <property type="match status" value="1"/>
</dbReference>
<dbReference type="InterPro" id="IPR020556">
    <property type="entry name" value="Amidase_CS"/>
</dbReference>
<evidence type="ECO:0000256" key="5">
    <source>
        <dbReference type="ARBA" id="ARBA00022917"/>
    </source>
</evidence>
<keyword evidence="2 7" id="KW-0436">Ligase</keyword>
<dbReference type="Pfam" id="PF01425">
    <property type="entry name" value="Amidase"/>
    <property type="match status" value="1"/>
</dbReference>
<protein>
    <recommendedName>
        <fullName evidence="7">Glutamyl-tRNA(Gln) amidotransferase subunit A, mitochondrial</fullName>
        <shortName evidence="7">Glu-AdT subunit A</shortName>
        <ecNumber evidence="7">6.3.5.7</ecNumber>
    </recommendedName>
</protein>
<dbReference type="GO" id="GO:0005524">
    <property type="term" value="F:ATP binding"/>
    <property type="evidence" value="ECO:0007669"/>
    <property type="project" value="UniProtKB-KW"/>
</dbReference>
<keyword evidence="10" id="KW-1185">Reference proteome</keyword>
<organism evidence="9 10">
    <name type="scientific">Hesseltinella vesiculosa</name>
    <dbReference type="NCBI Taxonomy" id="101127"/>
    <lineage>
        <taxon>Eukaryota</taxon>
        <taxon>Fungi</taxon>
        <taxon>Fungi incertae sedis</taxon>
        <taxon>Mucoromycota</taxon>
        <taxon>Mucoromycotina</taxon>
        <taxon>Mucoromycetes</taxon>
        <taxon>Mucorales</taxon>
        <taxon>Cunninghamellaceae</taxon>
        <taxon>Hesseltinella</taxon>
    </lineage>
</organism>
<keyword evidence="4 7" id="KW-0067">ATP-binding</keyword>
<dbReference type="AlphaFoldDB" id="A0A1X2GG65"/>
<proteinExistence type="inferred from homology"/>
<dbReference type="PROSITE" id="PS00571">
    <property type="entry name" value="AMIDASES"/>
    <property type="match status" value="1"/>
</dbReference>
<reference evidence="9 10" key="1">
    <citation type="submission" date="2016-07" db="EMBL/GenBank/DDBJ databases">
        <title>Pervasive Adenine N6-methylation of Active Genes in Fungi.</title>
        <authorList>
            <consortium name="DOE Joint Genome Institute"/>
            <person name="Mondo S.J."/>
            <person name="Dannebaum R.O."/>
            <person name="Kuo R.C."/>
            <person name="Labutti K."/>
            <person name="Haridas S."/>
            <person name="Kuo A."/>
            <person name="Salamov A."/>
            <person name="Ahrendt S.R."/>
            <person name="Lipzen A."/>
            <person name="Sullivan W."/>
            <person name="Andreopoulos W.B."/>
            <person name="Clum A."/>
            <person name="Lindquist E."/>
            <person name="Daum C."/>
            <person name="Ramamoorthy G.K."/>
            <person name="Gryganskyi A."/>
            <person name="Culley D."/>
            <person name="Magnuson J.K."/>
            <person name="James T.Y."/>
            <person name="O'Malley M.A."/>
            <person name="Stajich J.E."/>
            <person name="Spatafora J.W."/>
            <person name="Visel A."/>
            <person name="Grigoriev I.V."/>
        </authorList>
    </citation>
    <scope>NUCLEOTIDE SEQUENCE [LARGE SCALE GENOMIC DNA]</scope>
    <source>
        <strain evidence="9 10">NRRL 3301</strain>
    </source>
</reference>
<dbReference type="InterPro" id="IPR004412">
    <property type="entry name" value="GatA"/>
</dbReference>
<comment type="subcellular location">
    <subcellularLocation>
        <location evidence="7">Mitochondrion</location>
    </subcellularLocation>
</comment>
<dbReference type="Gene3D" id="3.90.1300.10">
    <property type="entry name" value="Amidase signature (AS) domain"/>
    <property type="match status" value="1"/>
</dbReference>
<evidence type="ECO:0000259" key="8">
    <source>
        <dbReference type="Pfam" id="PF01425"/>
    </source>
</evidence>
<evidence type="ECO:0000256" key="2">
    <source>
        <dbReference type="ARBA" id="ARBA00022598"/>
    </source>
</evidence>
<dbReference type="InterPro" id="IPR036928">
    <property type="entry name" value="AS_sf"/>
</dbReference>
<evidence type="ECO:0000313" key="10">
    <source>
        <dbReference type="Proteomes" id="UP000242146"/>
    </source>
</evidence>
<comment type="similarity">
    <text evidence="1 7">Belongs to the amidase family. GatA subfamily.</text>
</comment>
<dbReference type="STRING" id="101127.A0A1X2GG65"/>
<dbReference type="GO" id="GO:0032543">
    <property type="term" value="P:mitochondrial translation"/>
    <property type="evidence" value="ECO:0007669"/>
    <property type="project" value="UniProtKB-UniRule"/>
</dbReference>
<keyword evidence="5 7" id="KW-0648">Protein biosynthesis</keyword>
<dbReference type="Proteomes" id="UP000242146">
    <property type="component" value="Unassembled WGS sequence"/>
</dbReference>
<name>A0A1X2GG65_9FUNG</name>
<evidence type="ECO:0000256" key="7">
    <source>
        <dbReference type="HAMAP-Rule" id="MF_03150"/>
    </source>
</evidence>
<dbReference type="PANTHER" id="PTHR11895:SF7">
    <property type="entry name" value="GLUTAMYL-TRNA(GLN) AMIDOTRANSFERASE SUBUNIT A, MITOCHONDRIAL"/>
    <property type="match status" value="1"/>
</dbReference>
<gene>
    <name evidence="9" type="ORF">DM01DRAFT_1322828</name>
</gene>
<comment type="catalytic activity">
    <reaction evidence="6 7">
        <text>L-glutamyl-tRNA(Gln) + L-glutamine + ATP + H2O = L-glutaminyl-tRNA(Gln) + L-glutamate + ADP + phosphate + H(+)</text>
        <dbReference type="Rhea" id="RHEA:17521"/>
        <dbReference type="Rhea" id="RHEA-COMP:9681"/>
        <dbReference type="Rhea" id="RHEA-COMP:9684"/>
        <dbReference type="ChEBI" id="CHEBI:15377"/>
        <dbReference type="ChEBI" id="CHEBI:15378"/>
        <dbReference type="ChEBI" id="CHEBI:29985"/>
        <dbReference type="ChEBI" id="CHEBI:30616"/>
        <dbReference type="ChEBI" id="CHEBI:43474"/>
        <dbReference type="ChEBI" id="CHEBI:58359"/>
        <dbReference type="ChEBI" id="CHEBI:78520"/>
        <dbReference type="ChEBI" id="CHEBI:78521"/>
        <dbReference type="ChEBI" id="CHEBI:456216"/>
        <dbReference type="EC" id="6.3.5.7"/>
    </reaction>
</comment>
<dbReference type="GO" id="GO:0050567">
    <property type="term" value="F:glutaminyl-tRNA synthase (glutamine-hydrolyzing) activity"/>
    <property type="evidence" value="ECO:0007669"/>
    <property type="project" value="UniProtKB-UniRule"/>
</dbReference>
<dbReference type="InterPro" id="IPR023631">
    <property type="entry name" value="Amidase_dom"/>
</dbReference>
<feature type="domain" description="Amidase" evidence="8">
    <location>
        <begin position="1"/>
        <end position="431"/>
    </location>
</feature>
<feature type="active site" description="Charge relay system" evidence="7">
    <location>
        <position position="6"/>
    </location>
</feature>
<evidence type="ECO:0000256" key="1">
    <source>
        <dbReference type="ARBA" id="ARBA00008069"/>
    </source>
</evidence>
<dbReference type="SUPFAM" id="SSF75304">
    <property type="entry name" value="Amidase signature (AS) enzymes"/>
    <property type="match status" value="1"/>
</dbReference>
<evidence type="ECO:0000256" key="3">
    <source>
        <dbReference type="ARBA" id="ARBA00022741"/>
    </source>
</evidence>
<feature type="active site" description="Acyl-ester intermediate" evidence="7">
    <location>
        <position position="115"/>
    </location>
</feature>
<comment type="function">
    <text evidence="7">Allows the formation of correctly charged Gln-tRNA(Gln) through the transamidation of misacylated Glu-tRNA(Gln) in the mitochondria. The reaction takes place in the presence of glutamine and ATP through an activated gamma-phospho-Glu-tRNA(Gln).</text>
</comment>
<evidence type="ECO:0000313" key="9">
    <source>
        <dbReference type="EMBL" id="ORX53114.1"/>
    </source>
</evidence>
<accession>A0A1X2GG65</accession>
<feature type="active site" description="Charge relay system" evidence="7">
    <location>
        <position position="91"/>
    </location>
</feature>
<evidence type="ECO:0000256" key="4">
    <source>
        <dbReference type="ARBA" id="ARBA00022840"/>
    </source>
</evidence>
<dbReference type="HAMAP" id="MF_00120">
    <property type="entry name" value="GatA"/>
    <property type="match status" value="1"/>
</dbReference>
<dbReference type="InterPro" id="IPR000120">
    <property type="entry name" value="Amidase"/>
</dbReference>
<dbReference type="GO" id="GO:0005739">
    <property type="term" value="C:mitochondrion"/>
    <property type="evidence" value="ECO:0007669"/>
    <property type="project" value="UniProtKB-SubCell"/>
</dbReference>
<dbReference type="EMBL" id="MCGT01000016">
    <property type="protein sequence ID" value="ORX53114.1"/>
    <property type="molecule type" value="Genomic_DNA"/>
</dbReference>
<comment type="subunit">
    <text evidence="7">Subunit of the heterotrimeric GatCAB amidotransferase (AdT) complex, composed of A, B and C subunits.</text>
</comment>
<comment type="caution">
    <text evidence="9">The sequence shown here is derived from an EMBL/GenBank/DDBJ whole genome shotgun (WGS) entry which is preliminary data.</text>
</comment>
<dbReference type="EC" id="6.3.5.7" evidence="7"/>
<dbReference type="GO" id="GO:0030956">
    <property type="term" value="C:glutamyl-tRNA(Gln) amidotransferase complex"/>
    <property type="evidence" value="ECO:0007669"/>
    <property type="project" value="UniProtKB-UniRule"/>
</dbReference>
<keyword evidence="7" id="KW-0496">Mitochondrion</keyword>
<keyword evidence="3 7" id="KW-0547">Nucleotide-binding</keyword>